<evidence type="ECO:0000313" key="2">
    <source>
        <dbReference type="Proteomes" id="UP000593571"/>
    </source>
</evidence>
<dbReference type="AlphaFoldDB" id="A0A7J8EKK9"/>
<evidence type="ECO:0000313" key="1">
    <source>
        <dbReference type="EMBL" id="KAF6435861.1"/>
    </source>
</evidence>
<protein>
    <submittedName>
        <fullName evidence="1">Uncharacterized protein</fullName>
    </submittedName>
</protein>
<dbReference type="Proteomes" id="UP000593571">
    <property type="component" value="Unassembled WGS sequence"/>
</dbReference>
<reference evidence="1 2" key="1">
    <citation type="journal article" date="2020" name="Nature">
        <title>Six reference-quality genomes reveal evolution of bat adaptations.</title>
        <authorList>
            <person name="Jebb D."/>
            <person name="Huang Z."/>
            <person name="Pippel M."/>
            <person name="Hughes G.M."/>
            <person name="Lavrichenko K."/>
            <person name="Devanna P."/>
            <person name="Winkler S."/>
            <person name="Jermiin L.S."/>
            <person name="Skirmuntt E.C."/>
            <person name="Katzourakis A."/>
            <person name="Burkitt-Gray L."/>
            <person name="Ray D.A."/>
            <person name="Sullivan K.A.M."/>
            <person name="Roscito J.G."/>
            <person name="Kirilenko B.M."/>
            <person name="Davalos L.M."/>
            <person name="Corthals A.P."/>
            <person name="Power M.L."/>
            <person name="Jones G."/>
            <person name="Ransome R.D."/>
            <person name="Dechmann D.K.N."/>
            <person name="Locatelli A.G."/>
            <person name="Puechmaille S.J."/>
            <person name="Fedrigo O."/>
            <person name="Jarvis E.D."/>
            <person name="Hiller M."/>
            <person name="Vernes S.C."/>
            <person name="Myers E.W."/>
            <person name="Teeling E.C."/>
        </authorList>
    </citation>
    <scope>NUCLEOTIDE SEQUENCE [LARGE SCALE GENOMIC DNA]</scope>
    <source>
        <strain evidence="1">MRouAeg1</strain>
        <tissue evidence="1">Muscle</tissue>
    </source>
</reference>
<accession>A0A7J8EKK9</accession>
<keyword evidence="2" id="KW-1185">Reference proteome</keyword>
<dbReference type="EMBL" id="JACASE010000009">
    <property type="protein sequence ID" value="KAF6435861.1"/>
    <property type="molecule type" value="Genomic_DNA"/>
</dbReference>
<organism evidence="1 2">
    <name type="scientific">Rousettus aegyptiacus</name>
    <name type="common">Egyptian fruit bat</name>
    <name type="synonym">Pteropus aegyptiacus</name>
    <dbReference type="NCBI Taxonomy" id="9407"/>
    <lineage>
        <taxon>Eukaryota</taxon>
        <taxon>Metazoa</taxon>
        <taxon>Chordata</taxon>
        <taxon>Craniata</taxon>
        <taxon>Vertebrata</taxon>
        <taxon>Euteleostomi</taxon>
        <taxon>Mammalia</taxon>
        <taxon>Eutheria</taxon>
        <taxon>Laurasiatheria</taxon>
        <taxon>Chiroptera</taxon>
        <taxon>Yinpterochiroptera</taxon>
        <taxon>Pteropodoidea</taxon>
        <taxon>Pteropodidae</taxon>
        <taxon>Rousettinae</taxon>
        <taxon>Rousettus</taxon>
    </lineage>
</organism>
<comment type="caution">
    <text evidence="1">The sequence shown here is derived from an EMBL/GenBank/DDBJ whole genome shotgun (WGS) entry which is preliminary data.</text>
</comment>
<proteinExistence type="predicted"/>
<sequence length="123" mass="14038">MTKSLSFLAGVSQKITSPLKFNTFFQRPLLFGRRFKPRVTSIFQIISYISAGREHPLRSRGPFCLYDLMGLRGFSFLLTPGYYVHLRVSAPSAFLTVQGHRDSDTSHMAIQDFPVGRYSDRTQ</sequence>
<name>A0A7J8EKK9_ROUAE</name>
<gene>
    <name evidence="1" type="ORF">HJG63_012578</name>
</gene>